<dbReference type="EMBL" id="CP001857">
    <property type="protein sequence ID" value="ADB58792.1"/>
    <property type="molecule type" value="Genomic_DNA"/>
</dbReference>
<evidence type="ECO:0000313" key="1">
    <source>
        <dbReference type="EMBL" id="ADB58792.1"/>
    </source>
</evidence>
<evidence type="ECO:0000313" key="2">
    <source>
        <dbReference type="Proteomes" id="UP000001901"/>
    </source>
</evidence>
<dbReference type="AlphaFoldDB" id="D2RF98"/>
<name>D2RF98_ARCPA</name>
<dbReference type="GeneID" id="8740443"/>
<dbReference type="STRING" id="572546.Arcpr_1748"/>
<gene>
    <name evidence="1" type="ordered locus">Arcpr_1748</name>
</gene>
<dbReference type="Proteomes" id="UP000001901">
    <property type="component" value="Chromosome"/>
</dbReference>
<dbReference type="RefSeq" id="WP_012941127.1">
    <property type="nucleotide sequence ID" value="NC_013741.1"/>
</dbReference>
<dbReference type="KEGG" id="apo:Arcpr_1748"/>
<sequence>MSVLSERALEYAIKLRDALNILSDVYDGREPPITVKQNLITIRTILKGCLKKIDDFFGVEEL</sequence>
<keyword evidence="2" id="KW-1185">Reference proteome</keyword>
<organism evidence="1 2">
    <name type="scientific">Archaeoglobus profundus (strain DSM 5631 / JCM 9629 / NBRC 100127 / Av18)</name>
    <dbReference type="NCBI Taxonomy" id="572546"/>
    <lineage>
        <taxon>Archaea</taxon>
        <taxon>Methanobacteriati</taxon>
        <taxon>Methanobacteriota</taxon>
        <taxon>Archaeoglobi</taxon>
        <taxon>Archaeoglobales</taxon>
        <taxon>Archaeoglobaceae</taxon>
        <taxon>Archaeoglobus</taxon>
    </lineage>
</organism>
<dbReference type="HOGENOM" id="CLU_2893021_0_0_2"/>
<dbReference type="PaxDb" id="572546-Arcpr_1748"/>
<proteinExistence type="predicted"/>
<protein>
    <submittedName>
        <fullName evidence="1">Uncharacterized protein</fullName>
    </submittedName>
</protein>
<accession>D2RF98</accession>
<reference evidence="1 2" key="1">
    <citation type="journal article" date="2010" name="Stand. Genomic Sci.">
        <title>Complete genome sequence of Archaeoglobus profundus type strain (AV18).</title>
        <authorList>
            <person name="von Jan M."/>
            <person name="Lapidus A."/>
            <person name="Del Rio T.G."/>
            <person name="Copeland A."/>
            <person name="Tice H."/>
            <person name="Cheng J.F."/>
            <person name="Lucas S."/>
            <person name="Chen F."/>
            <person name="Nolan M."/>
            <person name="Goodwin L."/>
            <person name="Han C."/>
            <person name="Pitluck S."/>
            <person name="Liolios K."/>
            <person name="Ivanova N."/>
            <person name="Mavromatis K."/>
            <person name="Ovchinnikova G."/>
            <person name="Chertkov O."/>
            <person name="Pati A."/>
            <person name="Chen A."/>
            <person name="Palaniappan K."/>
            <person name="Land M."/>
            <person name="Hauser L."/>
            <person name="Chang Y.J."/>
            <person name="Jeffries C.D."/>
            <person name="Saunders E."/>
            <person name="Brettin T."/>
            <person name="Detter J.C."/>
            <person name="Chain P."/>
            <person name="Eichinger K."/>
            <person name="Huber H."/>
            <person name="Spring S."/>
            <person name="Rohde M."/>
            <person name="Goker M."/>
            <person name="Wirth R."/>
            <person name="Woyke T."/>
            <person name="Bristow J."/>
            <person name="Eisen J.A."/>
            <person name="Markowitz V."/>
            <person name="Hugenholtz P."/>
            <person name="Kyrpides N.C."/>
            <person name="Klenk H.P."/>
        </authorList>
    </citation>
    <scope>NUCLEOTIDE SEQUENCE [LARGE SCALE GENOMIC DNA]</scope>
    <source>
        <strain evidence="2">DSM 5631 / JCM 9629 / NBRC 100127 / Av18</strain>
    </source>
</reference>